<feature type="domain" description="ER-bound oxygenase mpaB/mpaB'/Rubber oxygenase catalytic" evidence="2">
    <location>
        <begin position="135"/>
        <end position="222"/>
    </location>
</feature>
<keyword evidence="4" id="KW-1185">Reference proteome</keyword>
<proteinExistence type="predicted"/>
<evidence type="ECO:0000313" key="3">
    <source>
        <dbReference type="EMBL" id="TVY94533.1"/>
    </source>
</evidence>
<keyword evidence="1" id="KW-1133">Transmembrane helix</keyword>
<organism evidence="3 4">
    <name type="scientific">Lachnellula willkommii</name>
    <dbReference type="NCBI Taxonomy" id="215461"/>
    <lineage>
        <taxon>Eukaryota</taxon>
        <taxon>Fungi</taxon>
        <taxon>Dikarya</taxon>
        <taxon>Ascomycota</taxon>
        <taxon>Pezizomycotina</taxon>
        <taxon>Leotiomycetes</taxon>
        <taxon>Helotiales</taxon>
        <taxon>Lachnaceae</taxon>
        <taxon>Lachnellula</taxon>
    </lineage>
</organism>
<dbReference type="EMBL" id="QGML01000003">
    <property type="protein sequence ID" value="TVY94533.1"/>
    <property type="molecule type" value="Genomic_DNA"/>
</dbReference>
<name>A0A559MNK4_9HELO</name>
<feature type="transmembrane region" description="Helical" evidence="1">
    <location>
        <begin position="389"/>
        <end position="409"/>
    </location>
</feature>
<dbReference type="PANTHER" id="PTHR37539:SF1">
    <property type="entry name" value="ER-BOUND OXYGENASE MPAB_MPAB'_RUBBER OXYGENASE CATALYTIC DOMAIN-CONTAINING PROTEIN"/>
    <property type="match status" value="1"/>
</dbReference>
<dbReference type="InterPro" id="IPR037473">
    <property type="entry name" value="Lcp-like"/>
</dbReference>
<dbReference type="InterPro" id="IPR018713">
    <property type="entry name" value="MPAB/Lcp_cat_dom"/>
</dbReference>
<evidence type="ECO:0000256" key="1">
    <source>
        <dbReference type="SAM" id="Phobius"/>
    </source>
</evidence>
<keyword evidence="1" id="KW-0472">Membrane</keyword>
<sequence>MSTSTTKKKNSSSDHKTNLRTKWGYTMQWTPHHLSQDEIEQLRAQFDERGAEALQRIQAIASKQGPGAKGSKPDMFAVLRDHHEEDDFLAAYWEHLHAVPEWVDWEQIERGQRFFARYFVANCSLFAFQAFVRDNAATPGVAEVVSRTGGLAVKHLLARLIETFTWFIQITHDLQAIQPGGQGHISTIRVRLLHSSVRQRILDLEKTRPGYFNVEKYGPPVNDLVSRFHLPKATFESMLWYELVPNDTSKILAQNFIKWIEDQPPAYLSLGFMEAACRWMNGNEMCDALGLGRPALHHYAAFAGHNIIVSSLAWAQRIFPPLDRFVVAYTRKTLHNALTKHVTGPSVPTNGIPPYSFKYVPNHGQKMEVDAQKPDPAARKQRIRPFECVFMAVFVVAALLSLGLAVGVVRMLMRLNDTFGVTSWIYGERGD</sequence>
<protein>
    <recommendedName>
        <fullName evidence="2">ER-bound oxygenase mpaB/mpaB'/Rubber oxygenase catalytic domain-containing protein</fullName>
    </recommendedName>
</protein>
<evidence type="ECO:0000313" key="4">
    <source>
        <dbReference type="Proteomes" id="UP000315522"/>
    </source>
</evidence>
<dbReference type="PANTHER" id="PTHR37539">
    <property type="entry name" value="SECRETED PROTEIN-RELATED"/>
    <property type="match status" value="1"/>
</dbReference>
<accession>A0A559MNK4</accession>
<dbReference type="GO" id="GO:0016491">
    <property type="term" value="F:oxidoreductase activity"/>
    <property type="evidence" value="ECO:0007669"/>
    <property type="project" value="InterPro"/>
</dbReference>
<gene>
    <name evidence="3" type="ORF">LAWI1_G000211</name>
</gene>
<dbReference type="Pfam" id="PF09995">
    <property type="entry name" value="MPAB_Lcp_cat"/>
    <property type="match status" value="1"/>
</dbReference>
<dbReference type="AlphaFoldDB" id="A0A559MNK4"/>
<dbReference type="Proteomes" id="UP000315522">
    <property type="component" value="Unassembled WGS sequence"/>
</dbReference>
<reference evidence="3 4" key="1">
    <citation type="submission" date="2018-05" db="EMBL/GenBank/DDBJ databases">
        <title>Genome sequencing and assembly of the regulated plant pathogen Lachnellula willkommii and related sister species for the development of diagnostic species identification markers.</title>
        <authorList>
            <person name="Giroux E."/>
            <person name="Bilodeau G."/>
        </authorList>
    </citation>
    <scope>NUCLEOTIDE SEQUENCE [LARGE SCALE GENOMIC DNA]</scope>
    <source>
        <strain evidence="3 4">CBS 172.35</strain>
    </source>
</reference>
<evidence type="ECO:0000259" key="2">
    <source>
        <dbReference type="Pfam" id="PF09995"/>
    </source>
</evidence>
<keyword evidence="1" id="KW-0812">Transmembrane</keyword>
<comment type="caution">
    <text evidence="3">The sequence shown here is derived from an EMBL/GenBank/DDBJ whole genome shotgun (WGS) entry which is preliminary data.</text>
</comment>